<evidence type="ECO:0000256" key="4">
    <source>
        <dbReference type="ARBA" id="ARBA00030238"/>
    </source>
</evidence>
<dbReference type="GO" id="GO:0005975">
    <property type="term" value="P:carbohydrate metabolic process"/>
    <property type="evidence" value="ECO:0007669"/>
    <property type="project" value="UniProtKB-ARBA"/>
</dbReference>
<evidence type="ECO:0000259" key="6">
    <source>
        <dbReference type="PROSITE" id="PS51166"/>
    </source>
</evidence>
<dbReference type="EMBL" id="BOOA01000058">
    <property type="protein sequence ID" value="GIH27588.1"/>
    <property type="molecule type" value="Genomic_DNA"/>
</dbReference>
<dbReference type="FunFam" id="2.60.40.10:FF:000552">
    <property type="entry name" value="Related to glucoamylase"/>
    <property type="match status" value="1"/>
</dbReference>
<comment type="similarity">
    <text evidence="2">Belongs to the glycosyl hydrolase 13 family.</text>
</comment>
<dbReference type="GO" id="GO:0016020">
    <property type="term" value="C:membrane"/>
    <property type="evidence" value="ECO:0007669"/>
    <property type="project" value="TreeGrafter"/>
</dbReference>
<evidence type="ECO:0000313" key="8">
    <source>
        <dbReference type="Proteomes" id="UP000640052"/>
    </source>
</evidence>
<proteinExistence type="inferred from homology"/>
<evidence type="ECO:0000256" key="1">
    <source>
        <dbReference type="ARBA" id="ARBA00000548"/>
    </source>
</evidence>
<dbReference type="Pfam" id="PF00686">
    <property type="entry name" value="CBM_20"/>
    <property type="match status" value="1"/>
</dbReference>
<dbReference type="GO" id="GO:2001070">
    <property type="term" value="F:starch binding"/>
    <property type="evidence" value="ECO:0007669"/>
    <property type="project" value="InterPro"/>
</dbReference>
<accession>A0A919URK8</accession>
<evidence type="ECO:0000313" key="7">
    <source>
        <dbReference type="EMBL" id="GIH27588.1"/>
    </source>
</evidence>
<dbReference type="PANTHER" id="PTHR15048:SF0">
    <property type="entry name" value="STARCH-BINDING DOMAIN-CONTAINING PROTEIN 1"/>
    <property type="match status" value="1"/>
</dbReference>
<dbReference type="AlphaFoldDB" id="A0A919URK8"/>
<dbReference type="GO" id="GO:0004556">
    <property type="term" value="F:alpha-amylase activity"/>
    <property type="evidence" value="ECO:0007669"/>
    <property type="project" value="UniProtKB-EC"/>
</dbReference>
<organism evidence="7 8">
    <name type="scientific">Acrocarpospora phusangensis</name>
    <dbReference type="NCBI Taxonomy" id="1070424"/>
    <lineage>
        <taxon>Bacteria</taxon>
        <taxon>Bacillati</taxon>
        <taxon>Actinomycetota</taxon>
        <taxon>Actinomycetes</taxon>
        <taxon>Streptosporangiales</taxon>
        <taxon>Streptosporangiaceae</taxon>
        <taxon>Acrocarpospora</taxon>
    </lineage>
</organism>
<evidence type="ECO:0000256" key="5">
    <source>
        <dbReference type="SAM" id="MobiDB-lite"/>
    </source>
</evidence>
<gene>
    <name evidence="7" type="ORF">Aph01nite_58980</name>
</gene>
<dbReference type="PROSITE" id="PS51166">
    <property type="entry name" value="CBM20"/>
    <property type="match status" value="1"/>
</dbReference>
<evidence type="ECO:0000256" key="3">
    <source>
        <dbReference type="ARBA" id="ARBA00012595"/>
    </source>
</evidence>
<comment type="catalytic activity">
    <reaction evidence="1">
        <text>Endohydrolysis of (1-&gt;4)-alpha-D-glucosidic linkages in polysaccharides containing three or more (1-&gt;4)-alpha-linked D-glucose units.</text>
        <dbReference type="EC" id="3.2.1.1"/>
    </reaction>
</comment>
<dbReference type="SUPFAM" id="SSF49452">
    <property type="entry name" value="Starch-binding domain-like"/>
    <property type="match status" value="1"/>
</dbReference>
<dbReference type="InterPro" id="IPR013783">
    <property type="entry name" value="Ig-like_fold"/>
</dbReference>
<dbReference type="Proteomes" id="UP000640052">
    <property type="component" value="Unassembled WGS sequence"/>
</dbReference>
<keyword evidence="8" id="KW-1185">Reference proteome</keyword>
<feature type="domain" description="CBM20" evidence="6">
    <location>
        <begin position="74"/>
        <end position="174"/>
    </location>
</feature>
<dbReference type="EC" id="3.2.1.1" evidence="3"/>
<dbReference type="SMART" id="SM01065">
    <property type="entry name" value="CBM_2"/>
    <property type="match status" value="1"/>
</dbReference>
<dbReference type="Gene3D" id="2.60.40.10">
    <property type="entry name" value="Immunoglobulins"/>
    <property type="match status" value="2"/>
</dbReference>
<name>A0A919URK8_9ACTN</name>
<comment type="caution">
    <text evidence="7">The sequence shown here is derived from an EMBL/GenBank/DDBJ whole genome shotgun (WGS) entry which is preliminary data.</text>
</comment>
<sequence length="174" mass="18290">MYATSWTTANIHYQPSGGSWTAVPGVAMDETARTRWKKTTIDLAAAAGPRAASDNGSGTWDDSGGETLTAGYPDASNGTVSARFSATVATTWGQNVFLVGNLVALGAWNPANAVPLSAAAYPTWSATLTLPAGATVEYKYLRKNSDGTVTWEPGANRTFSALLGPQVNRTDTWR</sequence>
<evidence type="ECO:0000256" key="2">
    <source>
        <dbReference type="ARBA" id="ARBA00008061"/>
    </source>
</evidence>
<dbReference type="PANTHER" id="PTHR15048">
    <property type="entry name" value="STARCH-BINDING DOMAIN-CONTAINING PROTEIN 1"/>
    <property type="match status" value="1"/>
</dbReference>
<feature type="region of interest" description="Disordered" evidence="5">
    <location>
        <begin position="47"/>
        <end position="68"/>
    </location>
</feature>
<dbReference type="InterPro" id="IPR002044">
    <property type="entry name" value="CBM20"/>
</dbReference>
<dbReference type="InterPro" id="IPR013784">
    <property type="entry name" value="Carb-bd-like_fold"/>
</dbReference>
<reference evidence="7" key="1">
    <citation type="submission" date="2021-01" db="EMBL/GenBank/DDBJ databases">
        <title>Whole genome shotgun sequence of Acrocarpospora phusangensis NBRC 108782.</title>
        <authorList>
            <person name="Komaki H."/>
            <person name="Tamura T."/>
        </authorList>
    </citation>
    <scope>NUCLEOTIDE SEQUENCE</scope>
    <source>
        <strain evidence="7">NBRC 108782</strain>
    </source>
</reference>
<protein>
    <recommendedName>
        <fullName evidence="3">alpha-amylase</fullName>
        <ecNumber evidence="3">3.2.1.1</ecNumber>
    </recommendedName>
    <alternativeName>
        <fullName evidence="4">1,4-alpha-D-glucan glucanohydrolase</fullName>
    </alternativeName>
</protein>